<organism evidence="5 6">
    <name type="scientific">[Bacillus] enclensis</name>
    <dbReference type="NCBI Taxonomy" id="1402860"/>
    <lineage>
        <taxon>Bacteria</taxon>
        <taxon>Bacillati</taxon>
        <taxon>Bacillota</taxon>
        <taxon>Bacilli</taxon>
        <taxon>Bacillales</taxon>
        <taxon>Bacillaceae</taxon>
        <taxon>Rossellomorea</taxon>
    </lineage>
</organism>
<dbReference type="SUPFAM" id="SSF160467">
    <property type="entry name" value="PH0987 N-terminal domain-like"/>
    <property type="match status" value="1"/>
</dbReference>
<dbReference type="SMART" id="SM00796">
    <property type="entry name" value="AHS1"/>
    <property type="match status" value="1"/>
</dbReference>
<name>A0A0V8HGC8_9BACI</name>
<dbReference type="GO" id="GO:0016787">
    <property type="term" value="F:hydrolase activity"/>
    <property type="evidence" value="ECO:0007669"/>
    <property type="project" value="UniProtKB-KW"/>
</dbReference>
<dbReference type="SUPFAM" id="SSF50891">
    <property type="entry name" value="Cyclophilin-like"/>
    <property type="match status" value="1"/>
</dbReference>
<keyword evidence="2" id="KW-0378">Hydrolase</keyword>
<keyword evidence="3" id="KW-0067">ATP-binding</keyword>
<protein>
    <submittedName>
        <fullName evidence="5">Inhibitor of KinA</fullName>
    </submittedName>
</protein>
<feature type="domain" description="Carboxyltransferase" evidence="4">
    <location>
        <begin position="3"/>
        <end position="212"/>
    </location>
</feature>
<sequence length="235" mass="25374">MNYSLRPLGDSAVVIQLGNAIETGTHEKVKLVTSILEETPQEWLVDIIPAFTTVTLYYDPMLVLQEREGQLPYEGVCSLLAELLTGDAAHTSASGRVVEIPVCYGGEYGPDLEEVAAYHGISADEVISKHASGDYLVYMIGFAPGFPYVGGLDPELATPRKKSPRMKIPAGAVGIAGDQTGVYPIETPGGWQLIGRTPLSLFQPDEETPSLLQAGDRIKFVSISEDEFKEMEGKA</sequence>
<dbReference type="InterPro" id="IPR003833">
    <property type="entry name" value="CT_C_D"/>
</dbReference>
<proteinExistence type="predicted"/>
<dbReference type="PANTHER" id="PTHR34698">
    <property type="entry name" value="5-OXOPROLINASE SUBUNIT B"/>
    <property type="match status" value="1"/>
</dbReference>
<dbReference type="GO" id="GO:0005524">
    <property type="term" value="F:ATP binding"/>
    <property type="evidence" value="ECO:0007669"/>
    <property type="project" value="UniProtKB-KW"/>
</dbReference>
<dbReference type="Gene3D" id="3.30.1360.40">
    <property type="match status" value="1"/>
</dbReference>
<dbReference type="AlphaFoldDB" id="A0A0V8HGC8"/>
<dbReference type="EMBL" id="FMAU01000003">
    <property type="protein sequence ID" value="SCC19685.1"/>
    <property type="molecule type" value="Genomic_DNA"/>
</dbReference>
<dbReference type="InterPro" id="IPR010016">
    <property type="entry name" value="PxpB"/>
</dbReference>
<keyword evidence="1" id="KW-0547">Nucleotide-binding</keyword>
<evidence type="ECO:0000256" key="1">
    <source>
        <dbReference type="ARBA" id="ARBA00022741"/>
    </source>
</evidence>
<evidence type="ECO:0000313" key="5">
    <source>
        <dbReference type="EMBL" id="SCC19685.1"/>
    </source>
</evidence>
<dbReference type="Gene3D" id="2.40.100.10">
    <property type="entry name" value="Cyclophilin-like"/>
    <property type="match status" value="1"/>
</dbReference>
<dbReference type="OrthoDB" id="9778567at2"/>
<evidence type="ECO:0000259" key="4">
    <source>
        <dbReference type="SMART" id="SM00796"/>
    </source>
</evidence>
<dbReference type="PANTHER" id="PTHR34698:SF2">
    <property type="entry name" value="5-OXOPROLINASE SUBUNIT B"/>
    <property type="match status" value="1"/>
</dbReference>
<dbReference type="Proteomes" id="UP000181997">
    <property type="component" value="Unassembled WGS sequence"/>
</dbReference>
<evidence type="ECO:0000313" key="6">
    <source>
        <dbReference type="Proteomes" id="UP000181997"/>
    </source>
</evidence>
<keyword evidence="6" id="KW-1185">Reference proteome</keyword>
<dbReference type="RefSeq" id="WP_058299088.1">
    <property type="nucleotide sequence ID" value="NZ_FMAU01000003.1"/>
</dbReference>
<gene>
    <name evidence="5" type="ORF">GA0061094_3075</name>
</gene>
<evidence type="ECO:0000256" key="3">
    <source>
        <dbReference type="ARBA" id="ARBA00022840"/>
    </source>
</evidence>
<dbReference type="Pfam" id="PF02682">
    <property type="entry name" value="CT_C_D"/>
    <property type="match status" value="1"/>
</dbReference>
<accession>A0A0V8HGC8</accession>
<evidence type="ECO:0000256" key="2">
    <source>
        <dbReference type="ARBA" id="ARBA00022801"/>
    </source>
</evidence>
<dbReference type="InterPro" id="IPR029000">
    <property type="entry name" value="Cyclophilin-like_dom_sf"/>
</dbReference>
<reference evidence="6" key="1">
    <citation type="submission" date="2016-08" db="EMBL/GenBank/DDBJ databases">
        <authorList>
            <person name="Varghese N."/>
            <person name="Submissions Spin"/>
        </authorList>
    </citation>
    <scope>NUCLEOTIDE SEQUENCE [LARGE SCALE GENOMIC DNA]</scope>
    <source>
        <strain evidence="6">SGD-1123</strain>
    </source>
</reference>
<dbReference type="NCBIfam" id="TIGR00370">
    <property type="entry name" value="5-oxoprolinase subunit PxpB"/>
    <property type="match status" value="1"/>
</dbReference>